<organism evidence="12 13">
    <name type="scientific">Novipirellula galeiformis</name>
    <dbReference type="NCBI Taxonomy" id="2528004"/>
    <lineage>
        <taxon>Bacteria</taxon>
        <taxon>Pseudomonadati</taxon>
        <taxon>Planctomycetota</taxon>
        <taxon>Planctomycetia</taxon>
        <taxon>Pirellulales</taxon>
        <taxon>Pirellulaceae</taxon>
        <taxon>Novipirellula</taxon>
    </lineage>
</organism>
<proteinExistence type="inferred from homology"/>
<evidence type="ECO:0000259" key="10">
    <source>
        <dbReference type="Pfam" id="PF08501"/>
    </source>
</evidence>
<keyword evidence="4 8" id="KW-0560">Oxidoreductase</keyword>
<keyword evidence="7" id="KW-0456">Lyase</keyword>
<feature type="binding site" evidence="7">
    <location>
        <position position="199"/>
    </location>
    <ligand>
        <name>3-dehydroquinate</name>
        <dbReference type="ChEBI" id="CHEBI:32364"/>
    </ligand>
</feature>
<dbReference type="Pfam" id="PF01488">
    <property type="entry name" value="Shikimate_DH"/>
    <property type="match status" value="1"/>
</dbReference>
<comment type="catalytic activity">
    <reaction evidence="7">
        <text>3-dehydroquinate = 3-dehydroshikimate + H2O</text>
        <dbReference type="Rhea" id="RHEA:21096"/>
        <dbReference type="ChEBI" id="CHEBI:15377"/>
        <dbReference type="ChEBI" id="CHEBI:16630"/>
        <dbReference type="ChEBI" id="CHEBI:32364"/>
        <dbReference type="EC" id="4.2.1.10"/>
    </reaction>
</comment>
<feature type="binding site" evidence="7">
    <location>
        <position position="5"/>
    </location>
    <ligand>
        <name>3-dehydroquinate</name>
        <dbReference type="ChEBI" id="CHEBI:32364"/>
    </ligand>
</feature>
<comment type="similarity">
    <text evidence="8">Belongs to the shikimate dehydrogenase family.</text>
</comment>
<dbReference type="UniPathway" id="UPA00053">
    <property type="reaction ID" value="UER00086"/>
</dbReference>
<feature type="binding site" evidence="7">
    <location>
        <position position="58"/>
    </location>
    <ligand>
        <name>3-dehydroquinate</name>
        <dbReference type="ChEBI" id="CHEBI:32364"/>
    </ligand>
</feature>
<dbReference type="InterPro" id="IPR041121">
    <property type="entry name" value="SDH_C"/>
</dbReference>
<feature type="binding site" evidence="7">
    <location>
        <position position="174"/>
    </location>
    <ligand>
        <name>3-dehydroquinate</name>
        <dbReference type="ChEBI" id="CHEBI:32364"/>
    </ligand>
</feature>
<feature type="binding site" evidence="8">
    <location>
        <begin position="231"/>
        <end position="233"/>
    </location>
    <ligand>
        <name>shikimate</name>
        <dbReference type="ChEBI" id="CHEBI:36208"/>
    </ligand>
</feature>
<dbReference type="SUPFAM" id="SSF51735">
    <property type="entry name" value="NAD(P)-binding Rossmann-fold domains"/>
    <property type="match status" value="1"/>
</dbReference>
<dbReference type="PANTHER" id="PTHR21089">
    <property type="entry name" value="SHIKIMATE DEHYDROGENASE"/>
    <property type="match status" value="1"/>
</dbReference>
<gene>
    <name evidence="8 12" type="primary">aroE</name>
    <name evidence="7" type="synonym">aroD</name>
    <name evidence="12" type="ORF">Pla52o_25370</name>
</gene>
<comment type="caution">
    <text evidence="7">Lacks conserved residue(s) required for the propagation of feature annotation.</text>
</comment>
<comment type="caution">
    <text evidence="12">The sequence shown here is derived from an EMBL/GenBank/DDBJ whole genome shotgun (WGS) entry which is preliminary data.</text>
</comment>
<dbReference type="GO" id="GO:0050661">
    <property type="term" value="F:NADP binding"/>
    <property type="evidence" value="ECO:0007669"/>
    <property type="project" value="InterPro"/>
</dbReference>
<evidence type="ECO:0000256" key="8">
    <source>
        <dbReference type="HAMAP-Rule" id="MF_00222"/>
    </source>
</evidence>
<dbReference type="EC" id="1.1.1.25" evidence="8"/>
<evidence type="ECO:0000256" key="4">
    <source>
        <dbReference type="ARBA" id="ARBA00023002"/>
    </source>
</evidence>
<protein>
    <recommendedName>
        <fullName evidence="7 8">Multifunctional fusion protein</fullName>
    </recommendedName>
    <domain>
        <recommendedName>
            <fullName evidence="7">3-dehydroquinate dehydratase</fullName>
            <shortName evidence="7">3-dehydroquinase</shortName>
            <ecNumber evidence="7">4.2.1.10</ecNumber>
        </recommendedName>
        <alternativeName>
            <fullName evidence="7">Type I DHQase</fullName>
        </alternativeName>
        <alternativeName>
            <fullName evidence="7">Type I dehydroquinase</fullName>
            <shortName evidence="7">DHQ1</shortName>
        </alternativeName>
    </domain>
    <domain>
        <recommendedName>
            <fullName evidence="8">Shikimate dehydrogenase (NADP(+))</fullName>
            <shortName evidence="8">SDH</shortName>
            <ecNumber evidence="8">1.1.1.25</ecNumber>
        </recommendedName>
    </domain>
</protein>
<feature type="binding site" evidence="8">
    <location>
        <begin position="349"/>
        <end position="353"/>
    </location>
    <ligand>
        <name>NADP(+)</name>
        <dbReference type="ChEBI" id="CHEBI:58349"/>
    </ligand>
</feature>
<dbReference type="InterPro" id="IPR046346">
    <property type="entry name" value="Aminoacid_DH-like_N_sf"/>
</dbReference>
<feature type="domain" description="Quinate/shikimate 5-dehydrogenase/glutamyl-tRNA reductase" evidence="9">
    <location>
        <begin position="339"/>
        <end position="388"/>
    </location>
</feature>
<accession>A0A5C6CDN8</accession>
<feature type="binding site" evidence="8">
    <location>
        <position position="436"/>
    </location>
    <ligand>
        <name>shikimate</name>
        <dbReference type="ChEBI" id="CHEBI:36208"/>
    </ligand>
</feature>
<dbReference type="GO" id="GO:0009423">
    <property type="term" value="P:chorismate biosynthetic process"/>
    <property type="evidence" value="ECO:0007669"/>
    <property type="project" value="UniProtKB-UniRule"/>
</dbReference>
<evidence type="ECO:0000259" key="9">
    <source>
        <dbReference type="Pfam" id="PF01488"/>
    </source>
</evidence>
<evidence type="ECO:0000256" key="1">
    <source>
        <dbReference type="ARBA" id="ARBA00004871"/>
    </source>
</evidence>
<evidence type="ECO:0000313" key="12">
    <source>
        <dbReference type="EMBL" id="TWU23003.1"/>
    </source>
</evidence>
<evidence type="ECO:0000256" key="5">
    <source>
        <dbReference type="ARBA" id="ARBA00023141"/>
    </source>
</evidence>
<evidence type="ECO:0000256" key="3">
    <source>
        <dbReference type="ARBA" id="ARBA00022857"/>
    </source>
</evidence>
<dbReference type="Proteomes" id="UP000316304">
    <property type="component" value="Unassembled WGS sequence"/>
</dbReference>
<dbReference type="InterPro" id="IPR011342">
    <property type="entry name" value="Shikimate_DH"/>
</dbReference>
<dbReference type="Gene3D" id="3.40.50.10860">
    <property type="entry name" value="Leucine Dehydrogenase, chain A, domain 1"/>
    <property type="match status" value="1"/>
</dbReference>
<comment type="similarity">
    <text evidence="7">Belongs to the type-I 3-dehydroquinase family.</text>
</comment>
<dbReference type="GO" id="GO:0004764">
    <property type="term" value="F:shikimate 3-dehydrogenase (NADP+) activity"/>
    <property type="evidence" value="ECO:0007669"/>
    <property type="project" value="UniProtKB-UniRule"/>
</dbReference>
<feature type="binding site" evidence="8">
    <location>
        <position position="303"/>
    </location>
    <ligand>
        <name>shikimate</name>
        <dbReference type="ChEBI" id="CHEBI:36208"/>
    </ligand>
</feature>
<dbReference type="InterPro" id="IPR001381">
    <property type="entry name" value="DHquinase_I"/>
</dbReference>
<dbReference type="Pfam" id="PF18317">
    <property type="entry name" value="SDH_C"/>
    <property type="match status" value="1"/>
</dbReference>
<dbReference type="InterPro" id="IPR036291">
    <property type="entry name" value="NAD(P)-bd_dom_sf"/>
</dbReference>
<dbReference type="GO" id="GO:0019632">
    <property type="term" value="P:shikimate metabolic process"/>
    <property type="evidence" value="ECO:0007669"/>
    <property type="project" value="InterPro"/>
</dbReference>
<dbReference type="GO" id="GO:0005829">
    <property type="term" value="C:cytosol"/>
    <property type="evidence" value="ECO:0007669"/>
    <property type="project" value="TreeGrafter"/>
</dbReference>
<keyword evidence="7" id="KW-0704">Schiff base</keyword>
<feature type="binding site" evidence="8">
    <location>
        <position position="464"/>
    </location>
    <ligand>
        <name>shikimate</name>
        <dbReference type="ChEBI" id="CHEBI:36208"/>
    </ligand>
</feature>
<comment type="pathway">
    <text evidence="1 8">Metabolic intermediate biosynthesis; chorismate biosynthesis; chorismate from D-erythrose 4-phosphate and phosphoenolpyruvate: step 4/7.</text>
</comment>
<evidence type="ECO:0000256" key="6">
    <source>
        <dbReference type="ARBA" id="ARBA00049442"/>
    </source>
</evidence>
<feature type="binding site" evidence="7">
    <location>
        <begin position="30"/>
        <end position="32"/>
    </location>
    <ligand>
        <name>3-dehydroquinate</name>
        <dbReference type="ChEBI" id="CHEBI:32364"/>
    </ligand>
</feature>
<feature type="domain" description="Shikimate dehydrogenase substrate binding N-terminal" evidence="10">
    <location>
        <begin position="223"/>
        <end position="305"/>
    </location>
</feature>
<dbReference type="NCBIfam" id="TIGR01093">
    <property type="entry name" value="aroD"/>
    <property type="match status" value="1"/>
</dbReference>
<dbReference type="RefSeq" id="WP_146594802.1">
    <property type="nucleotide sequence ID" value="NZ_SJPT01000004.1"/>
</dbReference>
<dbReference type="InterPro" id="IPR022893">
    <property type="entry name" value="Shikimate_DH_fam"/>
</dbReference>
<feature type="active site" description="Proton donor/acceptor" evidence="7">
    <location>
        <position position="111"/>
    </location>
</feature>
<dbReference type="Gene3D" id="3.20.20.70">
    <property type="entry name" value="Aldolase class I"/>
    <property type="match status" value="1"/>
</dbReference>
<evidence type="ECO:0000259" key="11">
    <source>
        <dbReference type="Pfam" id="PF18317"/>
    </source>
</evidence>
<evidence type="ECO:0000256" key="2">
    <source>
        <dbReference type="ARBA" id="ARBA00022605"/>
    </source>
</evidence>
<sequence length="496" mass="55387">MICVSLGRARHKRMIAEHQFLVEQGAELVELRLDFLGRAVNLKRLIDERPGPVVITCRRREDGGRWMRSEQERLMVLRSAIAAGVEYVDIEADIASQIPRYGNTKRIISYHDFAETPDDLEGLAAAMAEEDADIVKIATLATTFSDNLRMLNMVKNAKRPTIGICMGEIGMVTRILGERVGSPFTYATYSADKKLAPGQLNWKEMNTLYRYKEINEATELFGVIADPVAHSYSPLIHNTAFYEQGLNARYLPFRVPPDDLHKFMQNARDLGVSGVSVTIPHKERTLEHCTQAESSANGIGAVNTVIFHGKDNLGYNTDYRAAMDCIEAVLTLKKDVDKPMQGMSVLILGAGGVSRAIAWGLRQRGAEITIASRTFERSNLLASEIGCRAIEWEERHAFKVNLLVNGTPIGMHPDVDSSPYLASAMNQFMVVFDTVYNPESTMLIKQARKHGCRIITGIDMFVRQAAYQYKLFTGRDAPIALMRDTIKQATNPVQLN</sequence>
<dbReference type="PANTHER" id="PTHR21089:SF1">
    <property type="entry name" value="BIFUNCTIONAL 3-DEHYDROQUINATE DEHYDRATASE_SHIKIMATE DEHYDROGENASE, CHLOROPLASTIC"/>
    <property type="match status" value="1"/>
</dbReference>
<dbReference type="GO" id="GO:0008652">
    <property type="term" value="P:amino acid biosynthetic process"/>
    <property type="evidence" value="ECO:0007669"/>
    <property type="project" value="UniProtKB-KW"/>
</dbReference>
<evidence type="ECO:0000256" key="7">
    <source>
        <dbReference type="HAMAP-Rule" id="MF_00214"/>
    </source>
</evidence>
<dbReference type="EMBL" id="SJPT01000004">
    <property type="protein sequence ID" value="TWU23003.1"/>
    <property type="molecule type" value="Genomic_DNA"/>
</dbReference>
<feature type="domain" description="SDH C-terminal" evidence="11">
    <location>
        <begin position="457"/>
        <end position="486"/>
    </location>
</feature>
<dbReference type="Gene3D" id="3.40.50.720">
    <property type="entry name" value="NAD(P)-binding Rossmann-like Domain"/>
    <property type="match status" value="1"/>
</dbReference>
<keyword evidence="2 7" id="KW-0028">Amino-acid biosynthesis</keyword>
<comment type="catalytic activity">
    <reaction evidence="6 8">
        <text>shikimate + NADP(+) = 3-dehydroshikimate + NADPH + H(+)</text>
        <dbReference type="Rhea" id="RHEA:17737"/>
        <dbReference type="ChEBI" id="CHEBI:15378"/>
        <dbReference type="ChEBI" id="CHEBI:16630"/>
        <dbReference type="ChEBI" id="CHEBI:36208"/>
        <dbReference type="ChEBI" id="CHEBI:57783"/>
        <dbReference type="ChEBI" id="CHEBI:58349"/>
        <dbReference type="EC" id="1.1.1.25"/>
    </reaction>
</comment>
<dbReference type="HAMAP" id="MF_00214">
    <property type="entry name" value="AroD"/>
    <property type="match status" value="1"/>
</dbReference>
<comment type="subunit">
    <text evidence="7">Homodimer.</text>
</comment>
<keyword evidence="13" id="KW-1185">Reference proteome</keyword>
<feature type="binding site" evidence="8">
    <location>
        <position position="457"/>
    </location>
    <ligand>
        <name>NADP(+)</name>
        <dbReference type="ChEBI" id="CHEBI:58349"/>
    </ligand>
</feature>
<keyword evidence="5 7" id="KW-0057">Aromatic amino acid biosynthesis</keyword>
<comment type="function">
    <text evidence="7">Involved in the third step of the chorismate pathway, which leads to the biosynthesis of aromatic amino acids. Catalyzes the cis-dehydration of 3-dehydroquinate (DHQ) and introduces the first double bond of the aromatic ring to yield 3-dehydroshikimate.</text>
</comment>
<feature type="active site" description="Schiff-base intermediate with substrate" evidence="7">
    <location>
        <position position="136"/>
    </location>
</feature>
<feature type="binding site" evidence="8">
    <location>
        <position position="278"/>
    </location>
    <ligand>
        <name>shikimate</name>
        <dbReference type="ChEBI" id="CHEBI:36208"/>
    </ligand>
</feature>
<dbReference type="EC" id="4.2.1.10" evidence="7"/>
<comment type="function">
    <text evidence="8">Involved in the biosynthesis of the chorismate, which leads to the biosynthesis of aromatic amino acids. Catalyzes the reversible NADPH linked reduction of 3-dehydroshikimate (DHSA) to yield shikimate (SA).</text>
</comment>
<dbReference type="Pfam" id="PF01487">
    <property type="entry name" value="DHquinase_I"/>
    <property type="match status" value="1"/>
</dbReference>
<evidence type="ECO:0000313" key="13">
    <source>
        <dbReference type="Proteomes" id="UP000316304"/>
    </source>
</evidence>
<dbReference type="InterPro" id="IPR013708">
    <property type="entry name" value="Shikimate_DH-bd_N"/>
</dbReference>
<reference evidence="12 13" key="1">
    <citation type="submission" date="2019-02" db="EMBL/GenBank/DDBJ databases">
        <title>Deep-cultivation of Planctomycetes and their phenomic and genomic characterization uncovers novel biology.</title>
        <authorList>
            <person name="Wiegand S."/>
            <person name="Jogler M."/>
            <person name="Boedeker C."/>
            <person name="Pinto D."/>
            <person name="Vollmers J."/>
            <person name="Rivas-Marin E."/>
            <person name="Kohn T."/>
            <person name="Peeters S.H."/>
            <person name="Heuer A."/>
            <person name="Rast P."/>
            <person name="Oberbeckmann S."/>
            <person name="Bunk B."/>
            <person name="Jeske O."/>
            <person name="Meyerdierks A."/>
            <person name="Storesund J.E."/>
            <person name="Kallscheuer N."/>
            <person name="Luecker S."/>
            <person name="Lage O.M."/>
            <person name="Pohl T."/>
            <person name="Merkel B.J."/>
            <person name="Hornburger P."/>
            <person name="Mueller R.-W."/>
            <person name="Bruemmer F."/>
            <person name="Labrenz M."/>
            <person name="Spormann A.M."/>
            <person name="Op Den Camp H."/>
            <person name="Overmann J."/>
            <person name="Amann R."/>
            <person name="Jetten M.S.M."/>
            <person name="Mascher T."/>
            <person name="Medema M.H."/>
            <person name="Devos D.P."/>
            <person name="Kaster A.-K."/>
            <person name="Ovreas L."/>
            <person name="Rohde M."/>
            <person name="Galperin M.Y."/>
            <person name="Jogler C."/>
        </authorList>
    </citation>
    <scope>NUCLEOTIDE SEQUENCE [LARGE SCALE GENOMIC DNA]</scope>
    <source>
        <strain evidence="12 13">Pla52o</strain>
    </source>
</reference>
<keyword evidence="3 8" id="KW-0521">NADP</keyword>
<dbReference type="GO" id="GO:0003855">
    <property type="term" value="F:3-dehydroquinate dehydratase activity"/>
    <property type="evidence" value="ECO:0007669"/>
    <property type="project" value="UniProtKB-UniRule"/>
</dbReference>
<dbReference type="CDD" id="cd01065">
    <property type="entry name" value="NAD_bind_Shikimate_DH"/>
    <property type="match status" value="1"/>
</dbReference>
<dbReference type="AlphaFoldDB" id="A0A5C6CDN8"/>
<dbReference type="HAMAP" id="MF_00222">
    <property type="entry name" value="Shikimate_DH_AroE"/>
    <property type="match status" value="1"/>
</dbReference>
<dbReference type="GO" id="GO:0009073">
    <property type="term" value="P:aromatic amino acid family biosynthetic process"/>
    <property type="evidence" value="ECO:0007669"/>
    <property type="project" value="UniProtKB-KW"/>
</dbReference>
<feature type="binding site" evidence="8">
    <location>
        <position position="318"/>
    </location>
    <ligand>
        <name>shikimate</name>
        <dbReference type="ChEBI" id="CHEBI:36208"/>
    </ligand>
</feature>
<dbReference type="InterPro" id="IPR006151">
    <property type="entry name" value="Shikm_DH/Glu-tRNA_Rdtase"/>
</dbReference>
<name>A0A5C6CDN8_9BACT</name>
<dbReference type="NCBIfam" id="TIGR00507">
    <property type="entry name" value="aroE"/>
    <property type="match status" value="1"/>
</dbReference>
<dbReference type="SUPFAM" id="SSF53223">
    <property type="entry name" value="Aminoacid dehydrogenase-like, N-terminal domain"/>
    <property type="match status" value="1"/>
</dbReference>
<comment type="pathway">
    <text evidence="7">Metabolic intermediate biosynthesis; chorismate biosynthesis; chorismate from D-erythrose 4-phosphate and phosphoenolpyruvate: step 3/7.</text>
</comment>
<dbReference type="SUPFAM" id="SSF51569">
    <property type="entry name" value="Aldolase"/>
    <property type="match status" value="1"/>
</dbReference>
<dbReference type="InterPro" id="IPR013785">
    <property type="entry name" value="Aldolase_TIM"/>
</dbReference>
<dbReference type="CDD" id="cd00502">
    <property type="entry name" value="DHQase_I"/>
    <property type="match status" value="1"/>
</dbReference>
<feature type="active site" description="Proton acceptor" evidence="8">
    <location>
        <position position="282"/>
    </location>
</feature>
<dbReference type="Pfam" id="PF08501">
    <property type="entry name" value="Shikimate_dh_N"/>
    <property type="match status" value="1"/>
</dbReference>
<dbReference type="OrthoDB" id="9792692at2"/>
<feature type="binding site" evidence="8">
    <location>
        <position position="434"/>
    </location>
    <ligand>
        <name>NADP(+)</name>
        <dbReference type="ChEBI" id="CHEBI:58349"/>
    </ligand>
</feature>